<feature type="disulfide bond" evidence="13">
    <location>
        <begin position="1243"/>
        <end position="1253"/>
    </location>
</feature>
<evidence type="ECO:0000259" key="16">
    <source>
        <dbReference type="PROSITE" id="PS50287"/>
    </source>
</evidence>
<evidence type="ECO:0000256" key="3">
    <source>
        <dbReference type="ARBA" id="ARBA00022692"/>
    </source>
</evidence>
<keyword evidence="5" id="KW-0677">Repeat</keyword>
<proteinExistence type="predicted"/>
<feature type="domain" description="SRCR" evidence="16">
    <location>
        <begin position="1280"/>
        <end position="1381"/>
    </location>
</feature>
<dbReference type="InterPro" id="IPR000859">
    <property type="entry name" value="CUB_dom"/>
</dbReference>
<dbReference type="Pfam" id="PF00431">
    <property type="entry name" value="CUB"/>
    <property type="match status" value="3"/>
</dbReference>
<dbReference type="PANTHER" id="PTHR48071:SF18">
    <property type="entry name" value="DELETED IN MALIGNANT BRAIN TUMORS 1 PROTEIN-RELATED"/>
    <property type="match status" value="1"/>
</dbReference>
<gene>
    <name evidence="17" type="ORF">BaRGS_00019253</name>
</gene>
<dbReference type="FunFam" id="2.10.25.10:FF:000119">
    <property type="entry name" value="vitamin K-dependent protein S"/>
    <property type="match status" value="1"/>
</dbReference>
<name>A0ABD0KQL7_9CAEN</name>
<evidence type="ECO:0000256" key="2">
    <source>
        <dbReference type="ARBA" id="ARBA00022536"/>
    </source>
</evidence>
<dbReference type="SUPFAM" id="SSF49854">
    <property type="entry name" value="Spermadhesin, CUB domain"/>
    <property type="match status" value="3"/>
</dbReference>
<dbReference type="PROSITE" id="PS01187">
    <property type="entry name" value="EGF_CA"/>
    <property type="match status" value="1"/>
</dbReference>
<dbReference type="FunFam" id="2.60.120.290:FF:000013">
    <property type="entry name" value="Membrane frizzled-related protein"/>
    <property type="match status" value="1"/>
</dbReference>
<feature type="domain" description="SRCR" evidence="16">
    <location>
        <begin position="2"/>
        <end position="101"/>
    </location>
</feature>
<keyword evidence="4" id="KW-0732">Signal</keyword>
<evidence type="ECO:0000256" key="4">
    <source>
        <dbReference type="ARBA" id="ARBA00022729"/>
    </source>
</evidence>
<dbReference type="SUPFAM" id="SSF57196">
    <property type="entry name" value="EGF/Laminin"/>
    <property type="match status" value="3"/>
</dbReference>
<feature type="disulfide bond" evidence="13">
    <location>
        <begin position="613"/>
        <end position="623"/>
    </location>
</feature>
<comment type="caution">
    <text evidence="13">Lacks conserved residue(s) required for the propagation of feature annotation.</text>
</comment>
<keyword evidence="6" id="KW-1133">Transmembrane helix</keyword>
<feature type="disulfide bond" evidence="13">
    <location>
        <begin position="877"/>
        <end position="887"/>
    </location>
</feature>
<dbReference type="SMART" id="SM00042">
    <property type="entry name" value="CUB"/>
    <property type="match status" value="3"/>
</dbReference>
<feature type="domain" description="SRCR" evidence="16">
    <location>
        <begin position="145"/>
        <end position="247"/>
    </location>
</feature>
<feature type="disulfide bond" evidence="13">
    <location>
        <begin position="1141"/>
        <end position="1151"/>
    </location>
</feature>
<feature type="domain" description="CUB" evidence="14">
    <location>
        <begin position="1500"/>
        <end position="1617"/>
    </location>
</feature>
<feature type="domain" description="SRCR" evidence="16">
    <location>
        <begin position="1118"/>
        <end position="1170"/>
    </location>
</feature>
<feature type="disulfide bond" evidence="13">
    <location>
        <begin position="508"/>
        <end position="518"/>
    </location>
</feature>
<evidence type="ECO:0000256" key="11">
    <source>
        <dbReference type="PROSITE-ProRule" id="PRU00059"/>
    </source>
</evidence>
<dbReference type="Gene3D" id="2.60.120.290">
    <property type="entry name" value="Spermadhesin, CUB domain"/>
    <property type="match status" value="3"/>
</dbReference>
<feature type="domain" description="SRCR" evidence="16">
    <location>
        <begin position="1173"/>
        <end position="1271"/>
    </location>
</feature>
<keyword evidence="9" id="KW-0675">Receptor</keyword>
<feature type="disulfide bond" evidence="13">
    <location>
        <begin position="73"/>
        <end position="83"/>
    </location>
</feature>
<feature type="domain" description="CUB" evidence="14">
    <location>
        <begin position="1387"/>
        <end position="1499"/>
    </location>
</feature>
<evidence type="ECO:0000256" key="8">
    <source>
        <dbReference type="ARBA" id="ARBA00023157"/>
    </source>
</evidence>
<dbReference type="InterPro" id="IPR000152">
    <property type="entry name" value="EGF-type_Asp/Asn_hydroxyl_site"/>
</dbReference>
<dbReference type="SMART" id="SM00179">
    <property type="entry name" value="EGF_CA"/>
    <property type="match status" value="2"/>
</dbReference>
<dbReference type="Pfam" id="PF00530">
    <property type="entry name" value="SRCR"/>
    <property type="match status" value="10"/>
</dbReference>
<dbReference type="Pfam" id="PF07645">
    <property type="entry name" value="EGF_CA"/>
    <property type="match status" value="2"/>
</dbReference>
<feature type="domain" description="SRCR" evidence="16">
    <location>
        <begin position="544"/>
        <end position="642"/>
    </location>
</feature>
<dbReference type="SMART" id="SM00202">
    <property type="entry name" value="SR"/>
    <property type="match status" value="10"/>
</dbReference>
<comment type="caution">
    <text evidence="17">The sequence shown here is derived from an EMBL/GenBank/DDBJ whole genome shotgun (WGS) entry which is preliminary data.</text>
</comment>
<organism evidence="17 18">
    <name type="scientific">Batillaria attramentaria</name>
    <dbReference type="NCBI Taxonomy" id="370345"/>
    <lineage>
        <taxon>Eukaryota</taxon>
        <taxon>Metazoa</taxon>
        <taxon>Spiralia</taxon>
        <taxon>Lophotrochozoa</taxon>
        <taxon>Mollusca</taxon>
        <taxon>Gastropoda</taxon>
        <taxon>Caenogastropoda</taxon>
        <taxon>Sorbeoconcha</taxon>
        <taxon>Cerithioidea</taxon>
        <taxon>Batillariidae</taxon>
        <taxon>Batillaria</taxon>
    </lineage>
</organism>
<dbReference type="SUPFAM" id="SSF56487">
    <property type="entry name" value="SRCR-like"/>
    <property type="match status" value="13"/>
</dbReference>
<dbReference type="PROSITE" id="PS00010">
    <property type="entry name" value="ASX_HYDROXYL"/>
    <property type="match status" value="1"/>
</dbReference>
<dbReference type="InterPro" id="IPR001190">
    <property type="entry name" value="SRCR"/>
</dbReference>
<feature type="domain" description="SRCR" evidence="16">
    <location>
        <begin position="752"/>
        <end position="853"/>
    </location>
</feature>
<keyword evidence="18" id="KW-1185">Reference proteome</keyword>
<feature type="disulfide bond" evidence="13">
    <location>
        <begin position="1086"/>
        <end position="1096"/>
    </location>
</feature>
<evidence type="ECO:0000313" key="17">
    <source>
        <dbReference type="EMBL" id="KAK7489454.1"/>
    </source>
</evidence>
<evidence type="ECO:0000256" key="1">
    <source>
        <dbReference type="ARBA" id="ARBA00004167"/>
    </source>
</evidence>
<dbReference type="Gene3D" id="2.10.25.10">
    <property type="entry name" value="Laminin"/>
    <property type="match status" value="3"/>
</dbReference>
<keyword evidence="2 12" id="KW-0245">EGF-like domain</keyword>
<dbReference type="FunFam" id="3.10.250.10:FF:000007">
    <property type="entry name" value="Soluble scavenger receptor cysteine-rich domain-containing protein SSC5D"/>
    <property type="match status" value="6"/>
</dbReference>
<dbReference type="FunFam" id="3.10.250.10:FF:000016">
    <property type="entry name" value="Scavenger receptor cysteine-rich protein type 12"/>
    <property type="match status" value="2"/>
</dbReference>
<evidence type="ECO:0000256" key="13">
    <source>
        <dbReference type="PROSITE-ProRule" id="PRU00196"/>
    </source>
</evidence>
<evidence type="ECO:0000256" key="6">
    <source>
        <dbReference type="ARBA" id="ARBA00022989"/>
    </source>
</evidence>
<feature type="domain" description="SRCR" evidence="16">
    <location>
        <begin position="645"/>
        <end position="743"/>
    </location>
</feature>
<dbReference type="Proteomes" id="UP001519460">
    <property type="component" value="Unassembled WGS sequence"/>
</dbReference>
<keyword evidence="10" id="KW-0325">Glycoprotein</keyword>
<accession>A0ABD0KQL7</accession>
<dbReference type="PROSITE" id="PS01180">
    <property type="entry name" value="CUB"/>
    <property type="match status" value="3"/>
</dbReference>
<evidence type="ECO:0000313" key="18">
    <source>
        <dbReference type="Proteomes" id="UP001519460"/>
    </source>
</evidence>
<comment type="subcellular location">
    <subcellularLocation>
        <location evidence="1">Membrane</location>
        <topology evidence="1">Single-pass membrane protein</topology>
    </subcellularLocation>
</comment>
<dbReference type="PROSITE" id="PS50287">
    <property type="entry name" value="SRCR_2"/>
    <property type="match status" value="12"/>
</dbReference>
<keyword evidence="3" id="KW-0812">Transmembrane</keyword>
<dbReference type="PROSITE" id="PS50026">
    <property type="entry name" value="EGF_3"/>
    <property type="match status" value="1"/>
</dbReference>
<feature type="domain" description="EGF-like" evidence="15">
    <location>
        <begin position="393"/>
        <end position="434"/>
    </location>
</feature>
<dbReference type="Gene3D" id="3.10.250.10">
    <property type="entry name" value="SRCR-like domain"/>
    <property type="match status" value="13"/>
</dbReference>
<feature type="domain" description="SRCR" evidence="16">
    <location>
        <begin position="438"/>
        <end position="539"/>
    </location>
</feature>
<dbReference type="FunFam" id="3.10.250.10:FF:000001">
    <property type="entry name" value="Lysyl oxidase 4 isoform X1"/>
    <property type="match status" value="2"/>
</dbReference>
<protein>
    <recommendedName>
        <fullName evidence="19">Deleted in malignant brain tumors 1 protein</fullName>
    </recommendedName>
</protein>
<evidence type="ECO:0000256" key="9">
    <source>
        <dbReference type="ARBA" id="ARBA00023170"/>
    </source>
</evidence>
<dbReference type="InterPro" id="IPR018097">
    <property type="entry name" value="EGF_Ca-bd_CS"/>
</dbReference>
<feature type="domain" description="SRCR" evidence="16">
    <location>
        <begin position="1016"/>
        <end position="1117"/>
    </location>
</feature>
<sequence>NVRLVDGPTANEGRVEVYSNGLWYPLCTSNFGQEEATIVCRQLGYIEDDPVFYRNEEFGRGSSDSSVDMQYSCLGNETSLSACVGYPSLSTSCTQVGVSCDSGERCVTGLHNCTQFCRNTTGSVACSCRNGYVLDFDNVTCIVSIRLVDGPNPYEGRVEIFWAGQWQPVCTYDFDQRDADVACRQLGYPTYYGTTLPSNQFGSVDRGAILMRGVHCTGVENSLFDCIQESPNQRFCNHSQDVALRDGAAVYYNATYGEGVASVYNESFQCVGNETALSDCPTTPSLQCPHSRDVGIKDGPLFYENGQFGRGNRYLSVDMQYSCLGNETTLSACVGYPSLSTSCTQVGVSCYTDDGCVKGLHNCTQFCRNTTGSVACGCLNGYVLDFDNVTCIDIDECAEDASRCDDICINTPGSYNCSCRSGYILNTTDWRSCEAVSVRLVSGTSQYNGVLQVYALGVWGTVCDDCWDDEDSDVACSWLFGSGATGRQVSSSEFPAQSGAILLDNVQCNGDEKTLFECGRNGVGVHDCQHVEDVALECTLPTRVRLVNGSGPAEGRVEYLTNGTWVTVCSDNFDAIDANVVCRELQSPGVTAIYNDTTFGAGNGSVYNESFQCVGNETALSDCPTTPSLQCPHSRDVGIKCQERVRLVNGGVANEGRLELFSGGDWYSVCDSGFDLEEAQVVCRELGFLTNGTLFYYNAAFGEGTGEVFGSRFDCVGDETNLFECGQWDVYCSHFDDVSLSCDTGVSVSPRVRLVNGTSQYNGVLQVYALGVWGTVCGYSWGDDDSNVACSWLFEPGSYGRYVSSYSFAAQRGAILLDDVACNGDEMSLFECGHRGLGSHNCQHGEDVALECTVSAIYANATFGAGIGSVFNESFQCVGNETALSDCPTTPSLQCPHSRDVGIKCQERVRLVNGGVANEGRLELFSGGDWYSVCDSGFYLAEAQVVCRELGFLTNGTLYYHNAEFGQGTGAVLGSRFDCSGHEMALSECSNYSVSCSHYDDVSLSCETGVSVSPRVRLVNGTSQYKGVLQVYALGVWGTVCDGSWGDADSNVACSWLFEPGSYGRYVPWYSFAAQRGAILLDDVACNGDEMSLFECGHRGLGSHNCQHREDVALECTVSAIYANATYGAGIGSVYNEFFQCVGNETALSDCPTTPSLQCPHSRDVGIKCQERVRLVNGGVANEGRLELFSGGDWYSVCNSGFFLAEAQVVCRELGFLTNGTLYYPNAEFGQGTGAVLGSRFDCSGHEMALSECRNYFVSCSHYADVSLSCETGVSVSPRVRLVNGTSPYEGVLQVYALGVWGTVCDDGWDTQDSDIACSWLFGFGAFGTFMSASRFPEQRGAILLDDVSCKGNEGNLFDCGHSGIGRHNCGHYEDVALECSLPGSQCGEAFEADSGSFASPGYPEVYTDSTDCVWTIKAPDSFSRILLTFHDINTTDWQCRTNNIQVIDSLDRSGELLASYCGTGTPDPLLSSADGFVVRLVSTADAVGNKFNASWKTVCETRLSDEEGTVQSPNFPTNYRANTDCTYVIEQRPGNVITLNFTSFRLGVSSGVDCQDDFVEIRDGSTEFSPLLGERYCGTTLPPLIRSTQNLMWIRFRSDNVTGNDEIGFSATYAGQCSSPNLTSSEGSFSSPGYPQPYPSYTYCQWTIRVEQNLRIELTFESMAIYGWGRSCYGHYVKMYDGDSADDESKLIETYCGSSAVPPVRSESSVMTVVFRSGFLSSYYYDRFNGFSASYTAFNPLELFPFGTDQGDTRLEPDNDQTQEVYIETGIPFSNTLQQFAYVSTNGLVSFETRHTWPYLAYYRKMVCAYSSYIDVTSSNGST</sequence>
<keyword evidence="8 13" id="KW-1015">Disulfide bond</keyword>
<evidence type="ECO:0000256" key="12">
    <source>
        <dbReference type="PROSITE-ProRule" id="PRU00076"/>
    </source>
</evidence>
<dbReference type="InterPro" id="IPR049883">
    <property type="entry name" value="NOTCH1_EGF-like"/>
</dbReference>
<feature type="non-terminal residue" evidence="17">
    <location>
        <position position="1824"/>
    </location>
</feature>
<feature type="disulfide bond" evidence="13">
    <location>
        <begin position="216"/>
        <end position="226"/>
    </location>
</feature>
<keyword evidence="7" id="KW-0472">Membrane</keyword>
<reference evidence="17 18" key="1">
    <citation type="journal article" date="2023" name="Sci. Data">
        <title>Genome assembly of the Korean intertidal mud-creeper Batillaria attramentaria.</title>
        <authorList>
            <person name="Patra A.K."/>
            <person name="Ho P.T."/>
            <person name="Jun S."/>
            <person name="Lee S.J."/>
            <person name="Kim Y."/>
            <person name="Won Y.J."/>
        </authorList>
    </citation>
    <scope>NUCLEOTIDE SEQUENCE [LARGE SCALE GENOMIC DNA]</scope>
    <source>
        <strain evidence="17">Wonlab-2016</strain>
    </source>
</reference>
<dbReference type="FunFam" id="2.60.120.290:FF:000005">
    <property type="entry name" value="Procollagen C-endopeptidase enhancer 1"/>
    <property type="match status" value="2"/>
</dbReference>
<evidence type="ECO:0000256" key="7">
    <source>
        <dbReference type="ARBA" id="ARBA00023136"/>
    </source>
</evidence>
<dbReference type="InterPro" id="IPR000742">
    <property type="entry name" value="EGF"/>
</dbReference>
<dbReference type="EMBL" id="JACVVK020000137">
    <property type="protein sequence ID" value="KAK7489454.1"/>
    <property type="molecule type" value="Genomic_DNA"/>
</dbReference>
<evidence type="ECO:0008006" key="19">
    <source>
        <dbReference type="Google" id="ProtNLM"/>
    </source>
</evidence>
<feature type="non-terminal residue" evidence="17">
    <location>
        <position position="1"/>
    </location>
</feature>
<dbReference type="InterPro" id="IPR036772">
    <property type="entry name" value="SRCR-like_dom_sf"/>
</dbReference>
<dbReference type="SMART" id="SM00181">
    <property type="entry name" value="EGF"/>
    <property type="match status" value="3"/>
</dbReference>
<dbReference type="PRINTS" id="PR00258">
    <property type="entry name" value="SPERACTRCPTR"/>
</dbReference>
<dbReference type="CDD" id="cd00041">
    <property type="entry name" value="CUB"/>
    <property type="match status" value="3"/>
</dbReference>
<feature type="disulfide bond" evidence="13">
    <location>
        <begin position="715"/>
        <end position="725"/>
    </location>
</feature>
<feature type="domain" description="SRCR" evidence="16">
    <location>
        <begin position="854"/>
        <end position="906"/>
    </location>
</feature>
<feature type="disulfide bond" evidence="13">
    <location>
        <begin position="1350"/>
        <end position="1360"/>
    </location>
</feature>
<evidence type="ECO:0000259" key="14">
    <source>
        <dbReference type="PROSITE" id="PS01180"/>
    </source>
</evidence>
<evidence type="ECO:0000256" key="5">
    <source>
        <dbReference type="ARBA" id="ARBA00022737"/>
    </source>
</evidence>
<evidence type="ECO:0000259" key="15">
    <source>
        <dbReference type="PROSITE" id="PS50026"/>
    </source>
</evidence>
<evidence type="ECO:0000256" key="10">
    <source>
        <dbReference type="ARBA" id="ARBA00023180"/>
    </source>
</evidence>
<feature type="disulfide bond" evidence="11">
    <location>
        <begin position="1618"/>
        <end position="1645"/>
    </location>
</feature>
<feature type="disulfide bond" evidence="13">
    <location>
        <begin position="979"/>
        <end position="989"/>
    </location>
</feature>
<dbReference type="GO" id="GO:0016020">
    <property type="term" value="C:membrane"/>
    <property type="evidence" value="ECO:0007669"/>
    <property type="project" value="UniProtKB-SubCell"/>
</dbReference>
<feature type="disulfide bond" evidence="13">
    <location>
        <begin position="822"/>
        <end position="832"/>
    </location>
</feature>
<dbReference type="InterPro" id="IPR001881">
    <property type="entry name" value="EGF-like_Ca-bd_dom"/>
</dbReference>
<feature type="domain" description="CUB" evidence="14">
    <location>
        <begin position="1618"/>
        <end position="1739"/>
    </location>
</feature>
<dbReference type="PANTHER" id="PTHR48071">
    <property type="entry name" value="SRCR DOMAIN-CONTAINING PROTEIN"/>
    <property type="match status" value="1"/>
</dbReference>
<dbReference type="InterPro" id="IPR035914">
    <property type="entry name" value="Sperma_CUB_dom_sf"/>
</dbReference>
<feature type="domain" description="SRCR" evidence="16">
    <location>
        <begin position="909"/>
        <end position="1007"/>
    </location>
</feature>